<dbReference type="EMBL" id="LDAU01000084">
    <property type="protein sequence ID" value="KRX07336.1"/>
    <property type="molecule type" value="Genomic_DNA"/>
</dbReference>
<protein>
    <submittedName>
        <fullName evidence="2">Uncharacterized protein</fullName>
    </submittedName>
</protein>
<keyword evidence="1" id="KW-0472">Membrane</keyword>
<dbReference type="AlphaFoldDB" id="A0A0V0QZL0"/>
<keyword evidence="3" id="KW-1185">Reference proteome</keyword>
<evidence type="ECO:0000256" key="1">
    <source>
        <dbReference type="SAM" id="Phobius"/>
    </source>
</evidence>
<organism evidence="2 3">
    <name type="scientific">Pseudocohnilembus persalinus</name>
    <name type="common">Ciliate</name>
    <dbReference type="NCBI Taxonomy" id="266149"/>
    <lineage>
        <taxon>Eukaryota</taxon>
        <taxon>Sar</taxon>
        <taxon>Alveolata</taxon>
        <taxon>Ciliophora</taxon>
        <taxon>Intramacronucleata</taxon>
        <taxon>Oligohymenophorea</taxon>
        <taxon>Scuticociliatia</taxon>
        <taxon>Philasterida</taxon>
        <taxon>Pseudocohnilembidae</taxon>
        <taxon>Pseudocohnilembus</taxon>
    </lineage>
</organism>
<reference evidence="2 3" key="1">
    <citation type="journal article" date="2015" name="Sci. Rep.">
        <title>Genome of the facultative scuticociliatosis pathogen Pseudocohnilembus persalinus provides insight into its virulence through horizontal gene transfer.</title>
        <authorList>
            <person name="Xiong J."/>
            <person name="Wang G."/>
            <person name="Cheng J."/>
            <person name="Tian M."/>
            <person name="Pan X."/>
            <person name="Warren A."/>
            <person name="Jiang C."/>
            <person name="Yuan D."/>
            <person name="Miao W."/>
        </authorList>
    </citation>
    <scope>NUCLEOTIDE SEQUENCE [LARGE SCALE GENOMIC DNA]</scope>
    <source>
        <strain evidence="2">36N120E</strain>
    </source>
</reference>
<gene>
    <name evidence="2" type="ORF">PPERSA_06951</name>
</gene>
<proteinExistence type="predicted"/>
<name>A0A0V0QZL0_PSEPJ</name>
<evidence type="ECO:0000313" key="2">
    <source>
        <dbReference type="EMBL" id="KRX07336.1"/>
    </source>
</evidence>
<keyword evidence="1" id="KW-0812">Transmembrane</keyword>
<feature type="transmembrane region" description="Helical" evidence="1">
    <location>
        <begin position="23"/>
        <end position="46"/>
    </location>
</feature>
<dbReference type="Proteomes" id="UP000054937">
    <property type="component" value="Unassembled WGS sequence"/>
</dbReference>
<feature type="transmembrane region" description="Helical" evidence="1">
    <location>
        <begin position="83"/>
        <end position="103"/>
    </location>
</feature>
<evidence type="ECO:0000313" key="3">
    <source>
        <dbReference type="Proteomes" id="UP000054937"/>
    </source>
</evidence>
<sequence>MEEANAIETAKRRATRGGTKNQVLFLINVFSALLMFFIGMYQIITLSAFLQVFSDLKFFKIFTPFFMLLSAVVSSNYFESDVTRIVCGSIMFLPALIYLFEFLRGKRIIATFSVFNNAETNNISTQTEEA</sequence>
<keyword evidence="1" id="KW-1133">Transmembrane helix</keyword>
<feature type="transmembrane region" description="Helical" evidence="1">
    <location>
        <begin position="58"/>
        <end position="77"/>
    </location>
</feature>
<dbReference type="InParanoid" id="A0A0V0QZL0"/>
<comment type="caution">
    <text evidence="2">The sequence shown here is derived from an EMBL/GenBank/DDBJ whole genome shotgun (WGS) entry which is preliminary data.</text>
</comment>
<accession>A0A0V0QZL0</accession>